<dbReference type="Proteomes" id="UP000515153">
    <property type="component" value="Unplaced"/>
</dbReference>
<organism evidence="2 3">
    <name type="scientific">Pyricularia grisea</name>
    <name type="common">Crabgrass-specific blast fungus</name>
    <name type="synonym">Magnaporthe grisea</name>
    <dbReference type="NCBI Taxonomy" id="148305"/>
    <lineage>
        <taxon>Eukaryota</taxon>
        <taxon>Fungi</taxon>
        <taxon>Dikarya</taxon>
        <taxon>Ascomycota</taxon>
        <taxon>Pezizomycotina</taxon>
        <taxon>Sordariomycetes</taxon>
        <taxon>Sordariomycetidae</taxon>
        <taxon>Magnaporthales</taxon>
        <taxon>Pyriculariaceae</taxon>
        <taxon>Pyricularia</taxon>
    </lineage>
</organism>
<dbReference type="RefSeq" id="XP_030986155.1">
    <property type="nucleotide sequence ID" value="XM_031121163.1"/>
</dbReference>
<dbReference type="GeneID" id="41956077"/>
<evidence type="ECO:0000313" key="2">
    <source>
        <dbReference type="Proteomes" id="UP000515153"/>
    </source>
</evidence>
<reference evidence="3" key="1">
    <citation type="journal article" date="2019" name="Mol. Biol. Evol.">
        <title>Blast fungal genomes show frequent chromosomal changes, gene gains and losses, and effector gene turnover.</title>
        <authorList>
            <person name="Gomez Luciano L.B."/>
            <person name="Jason Tsai I."/>
            <person name="Chuma I."/>
            <person name="Tosa Y."/>
            <person name="Chen Y.H."/>
            <person name="Li J.Y."/>
            <person name="Li M.Y."/>
            <person name="Jade Lu M.Y."/>
            <person name="Nakayashiki H."/>
            <person name="Li W.H."/>
        </authorList>
    </citation>
    <scope>NUCLEOTIDE SEQUENCE</scope>
    <source>
        <strain evidence="3">NI907</strain>
    </source>
</reference>
<feature type="region of interest" description="Disordered" evidence="1">
    <location>
        <begin position="1"/>
        <end position="22"/>
    </location>
</feature>
<evidence type="ECO:0000256" key="1">
    <source>
        <dbReference type="SAM" id="MobiDB-lite"/>
    </source>
</evidence>
<reference evidence="3" key="2">
    <citation type="submission" date="2019-10" db="EMBL/GenBank/DDBJ databases">
        <authorList>
            <consortium name="NCBI Genome Project"/>
        </authorList>
    </citation>
    <scope>NUCLEOTIDE SEQUENCE</scope>
    <source>
        <strain evidence="3">NI907</strain>
    </source>
</reference>
<name>A0A6P8BG33_PYRGI</name>
<evidence type="ECO:0000313" key="3">
    <source>
        <dbReference type="RefSeq" id="XP_030986155.1"/>
    </source>
</evidence>
<dbReference type="AlphaFoldDB" id="A0A6P8BG33"/>
<protein>
    <submittedName>
        <fullName evidence="3">Uncharacterized protein</fullName>
    </submittedName>
</protein>
<reference evidence="3" key="3">
    <citation type="submission" date="2025-08" db="UniProtKB">
        <authorList>
            <consortium name="RefSeq"/>
        </authorList>
    </citation>
    <scope>IDENTIFICATION</scope>
    <source>
        <strain evidence="3">NI907</strain>
    </source>
</reference>
<accession>A0A6P8BG33</accession>
<proteinExistence type="predicted"/>
<gene>
    <name evidence="3" type="ORF">PgNI_01087</name>
</gene>
<feature type="compositionally biased region" description="Polar residues" evidence="1">
    <location>
        <begin position="1"/>
        <end position="15"/>
    </location>
</feature>
<sequence>MYRCQSETPHFTTKNMPPVRPSNTERRLIRDDCRKKLADHIYESLGHQVKPAEVRLLPRGSDFYTWRVIPGNEEICSKIFLKSLSDHSVNALRLLREEVGKSFEATKALENPNLDVQKPSFLIAKF</sequence>
<keyword evidence="2" id="KW-1185">Reference proteome</keyword>
<dbReference type="KEGG" id="pgri:PgNI_01087"/>